<dbReference type="GeneID" id="42857863"/>
<reference evidence="1" key="1">
    <citation type="submission" date="2015-02" db="EMBL/GenBank/DDBJ databases">
        <title>A novel member of the family Ruminococcaceae isolated from human feces.</title>
        <authorList>
            <person name="Shkoporov A.N."/>
            <person name="Chaplin A.V."/>
            <person name="Motuzova O.V."/>
            <person name="Kafarskaia L.I."/>
            <person name="Khokhlova E.V."/>
            <person name="Efimov B.A."/>
        </authorList>
    </citation>
    <scope>NUCLEOTIDE SEQUENCE [LARGE SCALE GENOMIC DNA]</scope>
    <source>
        <strain evidence="1">585-1</strain>
    </source>
</reference>
<evidence type="ECO:0000313" key="3">
    <source>
        <dbReference type="Proteomes" id="UP000032483"/>
    </source>
</evidence>
<keyword evidence="3" id="KW-1185">Reference proteome</keyword>
<dbReference type="EMBL" id="JXXK01000026">
    <property type="protein sequence ID" value="KJF38991.1"/>
    <property type="molecule type" value="Genomic_DNA"/>
</dbReference>
<evidence type="ECO:0000313" key="1">
    <source>
        <dbReference type="EMBL" id="KJF38991.1"/>
    </source>
</evidence>
<dbReference type="AlphaFoldDB" id="A0A0D8IXH2"/>
<dbReference type="Proteomes" id="UP000032483">
    <property type="component" value="Unassembled WGS sequence"/>
</dbReference>
<protein>
    <submittedName>
        <fullName evidence="1">Uncharacterized protein</fullName>
    </submittedName>
</protein>
<dbReference type="EMBL" id="LMUA01000020">
    <property type="protein sequence ID" value="KUE75506.1"/>
    <property type="molecule type" value="Genomic_DNA"/>
</dbReference>
<name>A0A0D8IXH2_9FIRM</name>
<evidence type="ECO:0000313" key="2">
    <source>
        <dbReference type="EMBL" id="KUE75506.1"/>
    </source>
</evidence>
<accession>A0A0W7TNU7</accession>
<comment type="caution">
    <text evidence="1">The sequence shown here is derived from an EMBL/GenBank/DDBJ whole genome shotgun (WGS) entry which is preliminary data.</text>
</comment>
<accession>A0A0D8IXH2</accession>
<gene>
    <name evidence="2" type="ORF">ASJ35_13380</name>
    <name evidence="1" type="ORF">TQ39_14975</name>
</gene>
<dbReference type="Proteomes" id="UP000053433">
    <property type="component" value="Unassembled WGS sequence"/>
</dbReference>
<reference evidence="2 4" key="2">
    <citation type="submission" date="2015-10" db="EMBL/GenBank/DDBJ databases">
        <title>A novel member of the family Ruminococcaceae isolated from human faeces.</title>
        <authorList>
            <person name="Shkoporov A.N."/>
            <person name="Chaplin A.V."/>
            <person name="Motuzova O.V."/>
            <person name="Kafarskaia L.I."/>
            <person name="Efimov B.A."/>
        </authorList>
    </citation>
    <scope>NUCLEOTIDE SEQUENCE [LARGE SCALE GENOMIC DNA]</scope>
    <source>
        <strain evidence="2 4">668</strain>
    </source>
</reference>
<dbReference type="RefSeq" id="WP_050006108.1">
    <property type="nucleotide sequence ID" value="NZ_DAWBJP010000021.1"/>
</dbReference>
<organism evidence="1 3">
    <name type="scientific">Ruthenibacterium lactatiformans</name>
    <dbReference type="NCBI Taxonomy" id="1550024"/>
    <lineage>
        <taxon>Bacteria</taxon>
        <taxon>Bacillati</taxon>
        <taxon>Bacillota</taxon>
        <taxon>Clostridia</taxon>
        <taxon>Eubacteriales</taxon>
        <taxon>Oscillospiraceae</taxon>
        <taxon>Ruthenibacterium</taxon>
    </lineage>
</organism>
<proteinExistence type="predicted"/>
<sequence length="111" mass="12392">MKKSFPLNLNGMYIPQCCFKTGYYKNSGALAITICRRTTLGVLPIIPLTINLGPMKNHCAAVRDITGPDYKLTKQMQRIGLVKKKLTTITLGYTSYPICEIDEQTLTKYAA</sequence>
<evidence type="ECO:0000313" key="4">
    <source>
        <dbReference type="Proteomes" id="UP000053433"/>
    </source>
</evidence>